<evidence type="ECO:0000313" key="5">
    <source>
        <dbReference type="RefSeq" id="XP_025731316.1"/>
    </source>
</evidence>
<evidence type="ECO:0000259" key="2">
    <source>
        <dbReference type="Pfam" id="PF00095"/>
    </source>
</evidence>
<reference key="1">
    <citation type="submission" date="2019-01" db="UniProtKB">
        <authorList>
            <consortium name="RefSeq"/>
        </authorList>
    </citation>
    <scope>IDENTIFICATION</scope>
    <source>
        <tissue evidence="4">Blood</tissue>
    </source>
</reference>
<dbReference type="GO" id="GO:0030414">
    <property type="term" value="F:peptidase inhibitor activity"/>
    <property type="evidence" value="ECO:0007669"/>
    <property type="project" value="InterPro"/>
</dbReference>
<gene>
    <name evidence="5" type="primary">LOC112827158</name>
    <name evidence="4" type="synonym">LOC112827039</name>
</gene>
<keyword evidence="3" id="KW-1185">Reference proteome</keyword>
<feature type="domain" description="WAP" evidence="2">
    <location>
        <begin position="45"/>
        <end position="76"/>
    </location>
</feature>
<dbReference type="GO" id="GO:0005576">
    <property type="term" value="C:extracellular region"/>
    <property type="evidence" value="ECO:0007669"/>
    <property type="project" value="InterPro"/>
</dbReference>
<dbReference type="RefSeq" id="XP_025731316.1">
    <property type="nucleotide sequence ID" value="XM_025875531.1"/>
</dbReference>
<organism evidence="3 5">
    <name type="scientific">Callorhinus ursinus</name>
    <name type="common">Northern fur seal</name>
    <dbReference type="NCBI Taxonomy" id="34884"/>
    <lineage>
        <taxon>Eukaryota</taxon>
        <taxon>Metazoa</taxon>
        <taxon>Chordata</taxon>
        <taxon>Craniata</taxon>
        <taxon>Vertebrata</taxon>
        <taxon>Euteleostomi</taxon>
        <taxon>Mammalia</taxon>
        <taxon>Eutheria</taxon>
        <taxon>Laurasiatheria</taxon>
        <taxon>Carnivora</taxon>
        <taxon>Caniformia</taxon>
        <taxon>Pinnipedia</taxon>
        <taxon>Otariidae</taxon>
        <taxon>Callorhinus</taxon>
    </lineage>
</organism>
<reference evidence="5" key="2">
    <citation type="submission" date="2025-04" db="UniProtKB">
        <authorList>
            <consortium name="RefSeq"/>
        </authorList>
    </citation>
    <scope>IDENTIFICATION</scope>
    <source>
        <tissue evidence="5">Blood</tissue>
    </source>
</reference>
<keyword evidence="1" id="KW-0732">Signal</keyword>
<evidence type="ECO:0000313" key="4">
    <source>
        <dbReference type="RefSeq" id="XP_025731112.1"/>
    </source>
</evidence>
<dbReference type="AlphaFoldDB" id="A0A3Q7QSU0"/>
<evidence type="ECO:0000313" key="3">
    <source>
        <dbReference type="Proteomes" id="UP000286641"/>
    </source>
</evidence>
<sequence>MPSQALLLILLLCVLLQAQGGYRKPKTMQKMELIKEIKVCEKHTNIYMCRRPCEYYQDCQANNICCSTFCGNICMSLLNR</sequence>
<evidence type="ECO:0000256" key="1">
    <source>
        <dbReference type="SAM" id="SignalP"/>
    </source>
</evidence>
<accession>A0A3Q7QSU0</accession>
<proteinExistence type="predicted"/>
<feature type="signal peptide" evidence="1">
    <location>
        <begin position="1"/>
        <end position="20"/>
    </location>
</feature>
<dbReference type="InterPro" id="IPR008197">
    <property type="entry name" value="WAP_dom"/>
</dbReference>
<feature type="chain" id="PRO_5044599280" evidence="1">
    <location>
        <begin position="21"/>
        <end position="80"/>
    </location>
</feature>
<name>A0A3Q7QSU0_CALUR</name>
<dbReference type="Proteomes" id="UP000286641">
    <property type="component" value="Unplaced"/>
</dbReference>
<dbReference type="RefSeq" id="XP_025731112.1">
    <property type="nucleotide sequence ID" value="XM_025875327.1"/>
</dbReference>
<dbReference type="Pfam" id="PF00095">
    <property type="entry name" value="WAP"/>
    <property type="match status" value="1"/>
</dbReference>
<protein>
    <submittedName>
        <fullName evidence="4 5">WAP four-disulfide core domain protein 10A-like</fullName>
    </submittedName>
</protein>